<dbReference type="Pfam" id="PF02195">
    <property type="entry name" value="ParB_N"/>
    <property type="match status" value="1"/>
</dbReference>
<dbReference type="SUPFAM" id="SSF110849">
    <property type="entry name" value="ParB/Sulfiredoxin"/>
    <property type="match status" value="1"/>
</dbReference>
<feature type="non-terminal residue" evidence="4">
    <location>
        <position position="134"/>
    </location>
</feature>
<dbReference type="Gene3D" id="1.10.10.2830">
    <property type="match status" value="1"/>
</dbReference>
<dbReference type="InterPro" id="IPR041468">
    <property type="entry name" value="HTH_ParB/Spo0J"/>
</dbReference>
<evidence type="ECO:0000259" key="3">
    <source>
        <dbReference type="Pfam" id="PF17762"/>
    </source>
</evidence>
<sequence>IVFGDRRYLACKKLGMTKIKAAIVDATDEEIAIDRTVENIQRIDLTPLEEALQYQAMIEKLGMKVEDIERMTGKEIRTVYRKLALLKYPEAVKGAVHSGKVSLTVAEVLMTCTDEAHRDYLFETAIENGITVAI</sequence>
<feature type="domain" description="ParB/Spo0J HTH" evidence="3">
    <location>
        <begin position="44"/>
        <end position="132"/>
    </location>
</feature>
<evidence type="ECO:0000259" key="2">
    <source>
        <dbReference type="Pfam" id="PF02195"/>
    </source>
</evidence>
<feature type="non-terminal residue" evidence="4">
    <location>
        <position position="1"/>
    </location>
</feature>
<protein>
    <submittedName>
        <fullName evidence="4">Uncharacterized protein</fullName>
    </submittedName>
</protein>
<name>X1VRG1_9ZZZZ</name>
<gene>
    <name evidence="4" type="ORF">S12H4_60510</name>
</gene>
<dbReference type="EMBL" id="BARW01039844">
    <property type="protein sequence ID" value="GAJ23087.1"/>
    <property type="molecule type" value="Genomic_DNA"/>
</dbReference>
<evidence type="ECO:0000313" key="4">
    <source>
        <dbReference type="EMBL" id="GAJ23087.1"/>
    </source>
</evidence>
<dbReference type="AlphaFoldDB" id="X1VRG1"/>
<dbReference type="InterPro" id="IPR036086">
    <property type="entry name" value="ParB/Sulfiredoxin_sf"/>
</dbReference>
<dbReference type="InterPro" id="IPR004437">
    <property type="entry name" value="ParB/RepB/Spo0J"/>
</dbReference>
<keyword evidence="1" id="KW-0159">Chromosome partition</keyword>
<feature type="domain" description="ParB-like N-terminal" evidence="2">
    <location>
        <begin position="1"/>
        <end position="40"/>
    </location>
</feature>
<dbReference type="GO" id="GO:0003677">
    <property type="term" value="F:DNA binding"/>
    <property type="evidence" value="ECO:0007669"/>
    <property type="project" value="InterPro"/>
</dbReference>
<dbReference type="InterPro" id="IPR050336">
    <property type="entry name" value="Chromosome_partition/occlusion"/>
</dbReference>
<accession>X1VRG1</accession>
<dbReference type="GO" id="GO:0005694">
    <property type="term" value="C:chromosome"/>
    <property type="evidence" value="ECO:0007669"/>
    <property type="project" value="TreeGrafter"/>
</dbReference>
<proteinExistence type="predicted"/>
<dbReference type="Pfam" id="PF17762">
    <property type="entry name" value="HTH_ParB"/>
    <property type="match status" value="1"/>
</dbReference>
<dbReference type="GO" id="GO:0007059">
    <property type="term" value="P:chromosome segregation"/>
    <property type="evidence" value="ECO:0007669"/>
    <property type="project" value="TreeGrafter"/>
</dbReference>
<dbReference type="SUPFAM" id="SSF109709">
    <property type="entry name" value="KorB DNA-binding domain-like"/>
    <property type="match status" value="1"/>
</dbReference>
<dbReference type="InterPro" id="IPR003115">
    <property type="entry name" value="ParB_N"/>
</dbReference>
<comment type="caution">
    <text evidence="4">The sequence shown here is derived from an EMBL/GenBank/DDBJ whole genome shotgun (WGS) entry which is preliminary data.</text>
</comment>
<dbReference type="PANTHER" id="PTHR33375:SF1">
    <property type="entry name" value="CHROMOSOME-PARTITIONING PROTEIN PARB-RELATED"/>
    <property type="match status" value="1"/>
</dbReference>
<reference evidence="4" key="1">
    <citation type="journal article" date="2014" name="Front. Microbiol.">
        <title>High frequency of phylogenetically diverse reductive dehalogenase-homologous genes in deep subseafloor sedimentary metagenomes.</title>
        <authorList>
            <person name="Kawai M."/>
            <person name="Futagami T."/>
            <person name="Toyoda A."/>
            <person name="Takaki Y."/>
            <person name="Nishi S."/>
            <person name="Hori S."/>
            <person name="Arai W."/>
            <person name="Tsubouchi T."/>
            <person name="Morono Y."/>
            <person name="Uchiyama I."/>
            <person name="Ito T."/>
            <person name="Fujiyama A."/>
            <person name="Inagaki F."/>
            <person name="Takami H."/>
        </authorList>
    </citation>
    <scope>NUCLEOTIDE SEQUENCE</scope>
    <source>
        <strain evidence="4">Expedition CK06-06</strain>
    </source>
</reference>
<dbReference type="PANTHER" id="PTHR33375">
    <property type="entry name" value="CHROMOSOME-PARTITIONING PROTEIN PARB-RELATED"/>
    <property type="match status" value="1"/>
</dbReference>
<evidence type="ECO:0000256" key="1">
    <source>
        <dbReference type="ARBA" id="ARBA00022829"/>
    </source>
</evidence>
<organism evidence="4">
    <name type="scientific">marine sediment metagenome</name>
    <dbReference type="NCBI Taxonomy" id="412755"/>
    <lineage>
        <taxon>unclassified sequences</taxon>
        <taxon>metagenomes</taxon>
        <taxon>ecological metagenomes</taxon>
    </lineage>
</organism>
<dbReference type="NCBIfam" id="TIGR00180">
    <property type="entry name" value="parB_part"/>
    <property type="match status" value="1"/>
</dbReference>